<dbReference type="GO" id="GO:0008168">
    <property type="term" value="F:methyltransferase activity"/>
    <property type="evidence" value="ECO:0007669"/>
    <property type="project" value="UniProtKB-KW"/>
</dbReference>
<organism evidence="2 3">
    <name type="scientific">Nitrosospira briensis</name>
    <dbReference type="NCBI Taxonomy" id="35799"/>
    <lineage>
        <taxon>Bacteria</taxon>
        <taxon>Pseudomonadati</taxon>
        <taxon>Pseudomonadota</taxon>
        <taxon>Betaproteobacteria</taxon>
        <taxon>Nitrosomonadales</taxon>
        <taxon>Nitrosomonadaceae</taxon>
        <taxon>Nitrosospira</taxon>
    </lineage>
</organism>
<accession>A0A1I5C786</accession>
<keyword evidence="3" id="KW-1185">Reference proteome</keyword>
<dbReference type="EMBL" id="FOVJ01000003">
    <property type="protein sequence ID" value="SFN82716.1"/>
    <property type="molecule type" value="Genomic_DNA"/>
</dbReference>
<dbReference type="InterPro" id="IPR013217">
    <property type="entry name" value="Methyltransf_12"/>
</dbReference>
<protein>
    <submittedName>
        <fullName evidence="2">Methyltransferase domain-containing protein</fullName>
    </submittedName>
</protein>
<dbReference type="OrthoDB" id="101857at2"/>
<evidence type="ECO:0000313" key="3">
    <source>
        <dbReference type="Proteomes" id="UP000183107"/>
    </source>
</evidence>
<dbReference type="Pfam" id="PF08242">
    <property type="entry name" value="Methyltransf_12"/>
    <property type="match status" value="1"/>
</dbReference>
<dbReference type="RefSeq" id="WP_074797024.1">
    <property type="nucleotide sequence ID" value="NZ_FOVJ01000003.1"/>
</dbReference>
<sequence>MINPVLTPDYVFDIALNVWVRAEYGGISYSDGKEVEERIAGIINNAEDLTTLSAELASHCTDWPTTYHLSRKRANLLRPFEDQLRGKSVLEIGAGCGAITRYLGETGMEVLALEGSLSRASIAASRCRDLANVKVVAEAFDHFKPLSQFDVVTFIGVLEYARKFFPGNGVDPVDAMLAMAKSLLVPGGKLIIAIENQLGLKYFAGFPEDHTGKPMFGIEEHYSKDGVVTFGRKELGSRVNRTGLSAQQWWYPFPDYKLPSLMVSEAGALPQDDIDLIVVVRSACITDPQTPQSISFNQGRAWPTVIRNSLLGEMANSFVLLASDASFSQQCPPLAVHYAADRLPEFAKKVVFKRATDGTVIAHQIALYPSAKPNGNSRLKQRLVDQPFVKGELWQDRLLEIMTSPDWTAEQIHEWMKVWFDAFCSLAGITDRRNITDRRVSGNYLDAIPRNMLIDRSGAPIFIDQEWTLVDDLSIGHLSFRALLASFSSIGTVAKPRDNAQLRVLPLITHVMHCVNIDLSECRMKNYLQLEAQLDRLATGKQTYTGEALVTWLASLELRMFDTQTPVHEKLARRDEQLAAVNQALAQRDKQLATVRQDLARREEQLGDILGSTSWRITRPLRAIKSALAVIGKHVNREG</sequence>
<evidence type="ECO:0000259" key="1">
    <source>
        <dbReference type="Pfam" id="PF08242"/>
    </source>
</evidence>
<dbReference type="CDD" id="cd02440">
    <property type="entry name" value="AdoMet_MTases"/>
    <property type="match status" value="1"/>
</dbReference>
<dbReference type="Gene3D" id="3.40.50.150">
    <property type="entry name" value="Vaccinia Virus protein VP39"/>
    <property type="match status" value="1"/>
</dbReference>
<gene>
    <name evidence="2" type="ORF">SAMN05216386_1989</name>
</gene>
<dbReference type="SUPFAM" id="SSF53335">
    <property type="entry name" value="S-adenosyl-L-methionine-dependent methyltransferases"/>
    <property type="match status" value="1"/>
</dbReference>
<proteinExistence type="predicted"/>
<keyword evidence="2" id="KW-0808">Transferase</keyword>
<dbReference type="AlphaFoldDB" id="A0A1I5C786"/>
<dbReference type="InterPro" id="IPR029063">
    <property type="entry name" value="SAM-dependent_MTases_sf"/>
</dbReference>
<dbReference type="GO" id="GO:0032259">
    <property type="term" value="P:methylation"/>
    <property type="evidence" value="ECO:0007669"/>
    <property type="project" value="UniProtKB-KW"/>
</dbReference>
<name>A0A1I5C786_9PROT</name>
<evidence type="ECO:0000313" key="2">
    <source>
        <dbReference type="EMBL" id="SFN82716.1"/>
    </source>
</evidence>
<dbReference type="Proteomes" id="UP000183107">
    <property type="component" value="Unassembled WGS sequence"/>
</dbReference>
<keyword evidence="2" id="KW-0489">Methyltransferase</keyword>
<feature type="domain" description="Methyltransferase type 12" evidence="1">
    <location>
        <begin position="90"/>
        <end position="190"/>
    </location>
</feature>
<reference evidence="3" key="1">
    <citation type="submission" date="2016-10" db="EMBL/GenBank/DDBJ databases">
        <authorList>
            <person name="Varghese N."/>
        </authorList>
    </citation>
    <scope>NUCLEOTIDE SEQUENCE [LARGE SCALE GENOMIC DNA]</scope>
    <source>
        <strain evidence="3">Nsp8</strain>
    </source>
</reference>